<dbReference type="OrthoDB" id="9788221at2"/>
<dbReference type="SUPFAM" id="SSF54506">
    <property type="entry name" value="Diaminopimelate epimerase-like"/>
    <property type="match status" value="1"/>
</dbReference>
<dbReference type="InterPro" id="IPR003719">
    <property type="entry name" value="Phenazine_PhzF-like"/>
</dbReference>
<dbReference type="NCBIfam" id="TIGR00654">
    <property type="entry name" value="PhzF_family"/>
    <property type="match status" value="1"/>
</dbReference>
<dbReference type="PANTHER" id="PTHR13774:SF39">
    <property type="entry name" value="BIOSYNTHESIS PROTEIN, PUTATIVE-RELATED"/>
    <property type="match status" value="1"/>
</dbReference>
<dbReference type="KEGG" id="hdi:HDIA_3185"/>
<comment type="similarity">
    <text evidence="1">Belongs to the PhzF family.</text>
</comment>
<evidence type="ECO:0000256" key="1">
    <source>
        <dbReference type="ARBA" id="ARBA00008270"/>
    </source>
</evidence>
<dbReference type="PANTHER" id="PTHR13774">
    <property type="entry name" value="PHENAZINE BIOSYNTHESIS PROTEIN"/>
    <property type="match status" value="1"/>
</dbReference>
<protein>
    <submittedName>
        <fullName evidence="4">Phenazine biosynthesis protein PhzF like</fullName>
    </submittedName>
</protein>
<feature type="active site" evidence="3">
    <location>
        <position position="55"/>
    </location>
</feature>
<evidence type="ECO:0000313" key="4">
    <source>
        <dbReference type="EMBL" id="SON56726.1"/>
    </source>
</evidence>
<name>A0A2C9D8Y9_9HYPH</name>
<proteinExistence type="inferred from homology"/>
<dbReference type="GO" id="GO:0005737">
    <property type="term" value="C:cytoplasm"/>
    <property type="evidence" value="ECO:0007669"/>
    <property type="project" value="TreeGrafter"/>
</dbReference>
<keyword evidence="5" id="KW-1185">Reference proteome</keyword>
<dbReference type="Pfam" id="PF02567">
    <property type="entry name" value="PhzC-PhzF"/>
    <property type="match status" value="1"/>
</dbReference>
<sequence>MPTHELETIPEVTLHVVAAFTRGEDGGNLAGVVLDADGLAETHMQAIAADAGYSETVFVSRLTAAGARLDFFTPTRRIADCGHATVAAFWLLRETGRIRPGKTSKEIQDGVRRIVVTDNEIFMAQREPRYRFQAEWTGVRLTDVLAALGLTPSQLDATFEPLIADAGGPFIMIALRGEADLAGVVPDQAALLAISETLDLTGFYLFAADPASGAGDVTTRMFAPRYGIPEESATGMAAGALGAVLHDIAGRPGPEFRIEQGRHMRPASPSLLKVRLGLSGDGHARDVMTGGAAALRAARQVAAPPSR</sequence>
<gene>
    <name evidence="4" type="ORF">HDIA_3185</name>
</gene>
<dbReference type="Gene3D" id="3.10.310.10">
    <property type="entry name" value="Diaminopimelate Epimerase, Chain A, domain 1"/>
    <property type="match status" value="2"/>
</dbReference>
<accession>A0A2C9D8Y9</accession>
<evidence type="ECO:0000256" key="2">
    <source>
        <dbReference type="ARBA" id="ARBA00023235"/>
    </source>
</evidence>
<dbReference type="EMBL" id="LT960614">
    <property type="protein sequence ID" value="SON56726.1"/>
    <property type="molecule type" value="Genomic_DNA"/>
</dbReference>
<dbReference type="GO" id="GO:0016853">
    <property type="term" value="F:isomerase activity"/>
    <property type="evidence" value="ECO:0007669"/>
    <property type="project" value="UniProtKB-KW"/>
</dbReference>
<dbReference type="Proteomes" id="UP000223606">
    <property type="component" value="Chromosome 1"/>
</dbReference>
<keyword evidence="2" id="KW-0413">Isomerase</keyword>
<dbReference type="RefSeq" id="WP_099557071.1">
    <property type="nucleotide sequence ID" value="NZ_LT960614.1"/>
</dbReference>
<evidence type="ECO:0000256" key="3">
    <source>
        <dbReference type="PIRSR" id="PIRSR016184-1"/>
    </source>
</evidence>
<evidence type="ECO:0000313" key="5">
    <source>
        <dbReference type="Proteomes" id="UP000223606"/>
    </source>
</evidence>
<dbReference type="PIRSF" id="PIRSF016184">
    <property type="entry name" value="PhzC_PhzF"/>
    <property type="match status" value="1"/>
</dbReference>
<reference evidence="5" key="1">
    <citation type="submission" date="2017-09" db="EMBL/GenBank/DDBJ databases">
        <title>Genome sequence of Nannocystis excedens DSM 71.</title>
        <authorList>
            <person name="Blom J."/>
        </authorList>
    </citation>
    <scope>NUCLEOTIDE SEQUENCE [LARGE SCALE GENOMIC DNA]</scope>
    <source>
        <strain evidence="5">type strain: E19</strain>
    </source>
</reference>
<organism evidence="4 5">
    <name type="scientific">Hartmannibacter diazotrophicus</name>
    <dbReference type="NCBI Taxonomy" id="1482074"/>
    <lineage>
        <taxon>Bacteria</taxon>
        <taxon>Pseudomonadati</taxon>
        <taxon>Pseudomonadota</taxon>
        <taxon>Alphaproteobacteria</taxon>
        <taxon>Hyphomicrobiales</taxon>
        <taxon>Pleomorphomonadaceae</taxon>
        <taxon>Hartmannibacter</taxon>
    </lineage>
</organism>
<dbReference type="AlphaFoldDB" id="A0A2C9D8Y9"/>